<feature type="compositionally biased region" description="Polar residues" evidence="1">
    <location>
        <begin position="42"/>
        <end position="55"/>
    </location>
</feature>
<feature type="compositionally biased region" description="Basic and acidic residues" evidence="1">
    <location>
        <begin position="282"/>
        <end position="296"/>
    </location>
</feature>
<dbReference type="VEuPathDB" id="FungiDB:PV07_10942"/>
<evidence type="ECO:0000256" key="1">
    <source>
        <dbReference type="SAM" id="MobiDB-lite"/>
    </source>
</evidence>
<proteinExistence type="predicted"/>
<dbReference type="GO" id="GO:0006355">
    <property type="term" value="P:regulation of DNA-templated transcription"/>
    <property type="evidence" value="ECO:0007669"/>
    <property type="project" value="TreeGrafter"/>
</dbReference>
<dbReference type="GO" id="GO:0005634">
    <property type="term" value="C:nucleus"/>
    <property type="evidence" value="ECO:0007669"/>
    <property type="project" value="TreeGrafter"/>
</dbReference>
<keyword evidence="4" id="KW-1185">Reference proteome</keyword>
<feature type="compositionally biased region" description="Basic and acidic residues" evidence="1">
    <location>
        <begin position="220"/>
        <end position="231"/>
    </location>
</feature>
<feature type="compositionally biased region" description="Basic and acidic residues" evidence="1">
    <location>
        <begin position="426"/>
        <end position="440"/>
    </location>
</feature>
<dbReference type="InterPro" id="IPR019510">
    <property type="entry name" value="AKAP7-like_phosphoesterase"/>
</dbReference>
<dbReference type="PANTHER" id="PTHR13360">
    <property type="entry name" value="ACTIVATING SIGNAL COINTEGRATOR 1 COMPLEX SUBUNIT 1"/>
    <property type="match status" value="1"/>
</dbReference>
<dbReference type="GO" id="GO:0006307">
    <property type="term" value="P:DNA alkylation repair"/>
    <property type="evidence" value="ECO:0007669"/>
    <property type="project" value="InterPro"/>
</dbReference>
<dbReference type="PANTHER" id="PTHR13360:SF1">
    <property type="entry name" value="ACTIVATING SIGNAL COINTEGRATOR 1 COMPLEX SUBUNIT 1"/>
    <property type="match status" value="1"/>
</dbReference>
<name>A0A0D2ACT7_9EURO</name>
<evidence type="ECO:0000259" key="2">
    <source>
        <dbReference type="Pfam" id="PF10469"/>
    </source>
</evidence>
<dbReference type="EMBL" id="KN847046">
    <property type="protein sequence ID" value="KIW22667.1"/>
    <property type="molecule type" value="Genomic_DNA"/>
</dbReference>
<dbReference type="GeneID" id="27350136"/>
<feature type="region of interest" description="Disordered" evidence="1">
    <location>
        <begin position="109"/>
        <end position="149"/>
    </location>
</feature>
<sequence length="556" mass="60034">MRTDCLIRRLYHRAIAEPTRLRSPTSTRPSSFAITMASIATQPTTPSKQTHSGHQPVQAASGRMPSNDKPAKSQSNKRPTHFVCFPLVSDESVSQLSQSLAYFRSVTTPLPSADRDATPERDVEQSRSQKRGQDADQAVRIIPDPAHRPPGTFHLTLGVMHLATAKDLENAAALLQKIDYLELLRRAESGEGDDAQKAVRGRRNKGGPRGAASGDVDEQTPDKETRSKGQEEVGGLPAGEVQPSQSNVAQHDARSLPPVDEDQAGSQDLRQPTSPQPMPDPPNHHAEEKGKPRETAKDVGAMLSSPLQTLQSLTREVSPPRVPAPSTLPEDDSGDPELPQPLTISLSALGTFPSARSARVFFAHPHDPSSRLHRFGNLVRDVFREAGLITETRPLVLHATVANMIYVKSSGGKGRGRGGKWKGKAKGGDDGNVDAREILRRFNHGPDAGTSQAGASSSSPSNAHTDTHESTRNGRKENEPPPAAAATPKPTSTAENNPHGSDVLETETEQNPQAPFIWARDITIRSVRICKMGAEPSATPGWGLEYRPVAEKMFMP</sequence>
<organism evidence="3 4">
    <name type="scientific">Cladophialophora immunda</name>
    <dbReference type="NCBI Taxonomy" id="569365"/>
    <lineage>
        <taxon>Eukaryota</taxon>
        <taxon>Fungi</taxon>
        <taxon>Dikarya</taxon>
        <taxon>Ascomycota</taxon>
        <taxon>Pezizomycotina</taxon>
        <taxon>Eurotiomycetes</taxon>
        <taxon>Chaetothyriomycetidae</taxon>
        <taxon>Chaetothyriales</taxon>
        <taxon>Herpotrichiellaceae</taxon>
        <taxon>Cladophialophora</taxon>
    </lineage>
</organism>
<feature type="region of interest" description="Disordered" evidence="1">
    <location>
        <begin position="190"/>
        <end position="296"/>
    </location>
</feature>
<dbReference type="Gene3D" id="3.90.1140.10">
    <property type="entry name" value="Cyclic phosphodiesterase"/>
    <property type="match status" value="2"/>
</dbReference>
<feature type="compositionally biased region" description="Basic and acidic residues" evidence="1">
    <location>
        <begin position="113"/>
        <end position="134"/>
    </location>
</feature>
<gene>
    <name evidence="3" type="ORF">PV07_10942</name>
</gene>
<feature type="compositionally biased region" description="Basic residues" evidence="1">
    <location>
        <begin position="414"/>
        <end position="425"/>
    </location>
</feature>
<protein>
    <recommendedName>
        <fullName evidence="2">A-kinase anchor protein 7-like phosphoesterase domain-containing protein</fullName>
    </recommendedName>
</protein>
<feature type="compositionally biased region" description="Low complexity" evidence="1">
    <location>
        <begin position="448"/>
        <end position="463"/>
    </location>
</feature>
<dbReference type="HOGENOM" id="CLU_038379_1_0_1"/>
<feature type="region of interest" description="Disordered" evidence="1">
    <location>
        <begin position="42"/>
        <end position="78"/>
    </location>
</feature>
<dbReference type="OrthoDB" id="277832at2759"/>
<accession>A0A0D2ACT7</accession>
<dbReference type="InterPro" id="IPR009097">
    <property type="entry name" value="Cyclic_Pdiesterase"/>
</dbReference>
<dbReference type="AlphaFoldDB" id="A0A0D2ACT7"/>
<dbReference type="InterPro" id="IPR009210">
    <property type="entry name" value="ASCC1"/>
</dbReference>
<evidence type="ECO:0000313" key="3">
    <source>
        <dbReference type="EMBL" id="KIW22667.1"/>
    </source>
</evidence>
<dbReference type="RefSeq" id="XP_016242883.1">
    <property type="nucleotide sequence ID" value="XM_016398321.1"/>
</dbReference>
<dbReference type="Pfam" id="PF10469">
    <property type="entry name" value="AKAP7_NLS"/>
    <property type="match status" value="1"/>
</dbReference>
<dbReference type="SUPFAM" id="SSF55144">
    <property type="entry name" value="LigT-like"/>
    <property type="match status" value="1"/>
</dbReference>
<feature type="domain" description="A-kinase anchor protein 7-like phosphoesterase" evidence="2">
    <location>
        <begin position="340"/>
        <end position="444"/>
    </location>
</feature>
<dbReference type="STRING" id="569365.A0A0D2ACT7"/>
<evidence type="ECO:0000313" key="4">
    <source>
        <dbReference type="Proteomes" id="UP000054466"/>
    </source>
</evidence>
<feature type="compositionally biased region" description="Basic and acidic residues" evidence="1">
    <location>
        <begin position="465"/>
        <end position="479"/>
    </location>
</feature>
<feature type="region of interest" description="Disordered" evidence="1">
    <location>
        <begin position="310"/>
        <end position="339"/>
    </location>
</feature>
<dbReference type="Proteomes" id="UP000054466">
    <property type="component" value="Unassembled WGS sequence"/>
</dbReference>
<feature type="region of interest" description="Disordered" evidence="1">
    <location>
        <begin position="409"/>
        <end position="514"/>
    </location>
</feature>
<reference evidence="3 4" key="1">
    <citation type="submission" date="2015-01" db="EMBL/GenBank/DDBJ databases">
        <title>The Genome Sequence of Cladophialophora immunda CBS83496.</title>
        <authorList>
            <consortium name="The Broad Institute Genomics Platform"/>
            <person name="Cuomo C."/>
            <person name="de Hoog S."/>
            <person name="Gorbushina A."/>
            <person name="Stielow B."/>
            <person name="Teixiera M."/>
            <person name="Abouelleil A."/>
            <person name="Chapman S.B."/>
            <person name="Priest M."/>
            <person name="Young S.K."/>
            <person name="Wortman J."/>
            <person name="Nusbaum C."/>
            <person name="Birren B."/>
        </authorList>
    </citation>
    <scope>NUCLEOTIDE SEQUENCE [LARGE SCALE GENOMIC DNA]</scope>
    <source>
        <strain evidence="3 4">CBS 83496</strain>
    </source>
</reference>
<feature type="compositionally biased region" description="Low complexity" evidence="1">
    <location>
        <begin position="484"/>
        <end position="494"/>
    </location>
</feature>